<dbReference type="GO" id="GO:0004190">
    <property type="term" value="F:aspartic-type endopeptidase activity"/>
    <property type="evidence" value="ECO:0007669"/>
    <property type="project" value="UniProtKB-KW"/>
</dbReference>
<evidence type="ECO:0008006" key="7">
    <source>
        <dbReference type="Google" id="ProtNLM"/>
    </source>
</evidence>
<dbReference type="Pfam" id="PF01750">
    <property type="entry name" value="HycI"/>
    <property type="match status" value="1"/>
</dbReference>
<evidence type="ECO:0000256" key="2">
    <source>
        <dbReference type="ARBA" id="ARBA00022670"/>
    </source>
</evidence>
<keyword evidence="3" id="KW-0064">Aspartyl protease</keyword>
<protein>
    <recommendedName>
        <fullName evidence="7">Hydrogenase 2 maturation protease</fullName>
    </recommendedName>
</protein>
<name>A0AAE6W332_9BACT</name>
<accession>A0AAE6W332</accession>
<dbReference type="PRINTS" id="PR00446">
    <property type="entry name" value="HYDRGNUPTAKE"/>
</dbReference>
<dbReference type="PANTHER" id="PTHR30302">
    <property type="entry name" value="HYDROGENASE 1 MATURATION PROTEASE"/>
    <property type="match status" value="1"/>
</dbReference>
<evidence type="ECO:0000256" key="4">
    <source>
        <dbReference type="ARBA" id="ARBA00022801"/>
    </source>
</evidence>
<evidence type="ECO:0000256" key="1">
    <source>
        <dbReference type="ARBA" id="ARBA00006814"/>
    </source>
</evidence>
<dbReference type="InterPro" id="IPR000671">
    <property type="entry name" value="Peptidase_A31"/>
</dbReference>
<dbReference type="InterPro" id="IPR023430">
    <property type="entry name" value="Pept_HybD-like_dom_sf"/>
</dbReference>
<keyword evidence="2" id="KW-0645">Protease</keyword>
<dbReference type="SUPFAM" id="SSF53163">
    <property type="entry name" value="HybD-like"/>
    <property type="match status" value="1"/>
</dbReference>
<dbReference type="CDD" id="cd06062">
    <property type="entry name" value="H2MP_MemB-H2up"/>
    <property type="match status" value="1"/>
</dbReference>
<reference evidence="5" key="1">
    <citation type="submission" date="2018-05" db="EMBL/GenBank/DDBJ databases">
        <title>Complete genome sequnece of Akkermansia muciniphila EB-AMDK-40.</title>
        <authorList>
            <person name="Nam Y.-D."/>
            <person name="Chung W.-H."/>
            <person name="Park Y.S."/>
            <person name="Kang J."/>
        </authorList>
    </citation>
    <scope>NUCLEOTIDE SEQUENCE</scope>
    <source>
        <strain evidence="5">EB-AMDK-40</strain>
    </source>
</reference>
<dbReference type="Proteomes" id="UP000642553">
    <property type="component" value="Chromosome"/>
</dbReference>
<dbReference type="AlphaFoldDB" id="A0AAE6W332"/>
<gene>
    <name evidence="5" type="ORF">DMI76_12600</name>
</gene>
<evidence type="ECO:0000256" key="3">
    <source>
        <dbReference type="ARBA" id="ARBA00022750"/>
    </source>
</evidence>
<organism evidence="5 6">
    <name type="scientific">Akkermansia massiliensis</name>
    <dbReference type="NCBI Taxonomy" id="2927224"/>
    <lineage>
        <taxon>Bacteria</taxon>
        <taxon>Pseudomonadati</taxon>
        <taxon>Verrucomicrobiota</taxon>
        <taxon>Verrucomicrobiia</taxon>
        <taxon>Verrucomicrobiales</taxon>
        <taxon>Akkermansiaceae</taxon>
        <taxon>Akkermansia</taxon>
    </lineage>
</organism>
<dbReference type="PANTHER" id="PTHR30302:SF1">
    <property type="entry name" value="HYDROGENASE 2 MATURATION PROTEASE"/>
    <property type="match status" value="1"/>
</dbReference>
<dbReference type="GO" id="GO:0008047">
    <property type="term" value="F:enzyme activator activity"/>
    <property type="evidence" value="ECO:0007669"/>
    <property type="project" value="InterPro"/>
</dbReference>
<comment type="similarity">
    <text evidence="1">Belongs to the peptidase A31 family.</text>
</comment>
<evidence type="ECO:0000313" key="6">
    <source>
        <dbReference type="Proteomes" id="UP000642553"/>
    </source>
</evidence>
<dbReference type="EMBL" id="CP029701">
    <property type="protein sequence ID" value="QHV64144.1"/>
    <property type="molecule type" value="Genomic_DNA"/>
</dbReference>
<dbReference type="RefSeq" id="WP_102721520.1">
    <property type="nucleotide sequence ID" value="NZ_CP072017.1"/>
</dbReference>
<sequence>MNNCLSPALSMESEEYTEELRGCPVKGNAYPVLVLGVGNPLMGDDGIGVELAHRLQERDYGPLVHVEEGGTLGMTLLPLLEDADTVILLDAVKTGARPGTVVTRSRDELPRHFSRVISPHQIGMKEVLGAAQLCGTLPRIITLVGVEAGHTDFCQPMSAEVREAVPQALDLVETLIARALEEYQARKDAHA</sequence>
<dbReference type="Gene3D" id="3.40.50.1450">
    <property type="entry name" value="HybD-like"/>
    <property type="match status" value="1"/>
</dbReference>
<dbReference type="NCBIfam" id="TIGR00072">
    <property type="entry name" value="hydrog_prot"/>
    <property type="match status" value="1"/>
</dbReference>
<keyword evidence="4" id="KW-0378">Hydrolase</keyword>
<dbReference type="GO" id="GO:0016485">
    <property type="term" value="P:protein processing"/>
    <property type="evidence" value="ECO:0007669"/>
    <property type="project" value="TreeGrafter"/>
</dbReference>
<proteinExistence type="inferred from homology"/>
<evidence type="ECO:0000313" key="5">
    <source>
        <dbReference type="EMBL" id="QHV64144.1"/>
    </source>
</evidence>